<keyword evidence="1" id="KW-0732">Signal</keyword>
<evidence type="ECO:0000313" key="3">
    <source>
        <dbReference type="Proteomes" id="UP000033203"/>
    </source>
</evidence>
<dbReference type="Proteomes" id="UP000033203">
    <property type="component" value="Unassembled WGS sequence"/>
</dbReference>
<evidence type="ECO:0000313" key="2">
    <source>
        <dbReference type="EMBL" id="KIU28436.1"/>
    </source>
</evidence>
<feature type="signal peptide" evidence="1">
    <location>
        <begin position="1"/>
        <end position="22"/>
    </location>
</feature>
<protein>
    <submittedName>
        <fullName evidence="2">Polysaccharide biosynthesis protein GumN</fullName>
    </submittedName>
</protein>
<dbReference type="InterPro" id="IPR002816">
    <property type="entry name" value="TraB/PrgY/GumN_fam"/>
</dbReference>
<proteinExistence type="predicted"/>
<reference evidence="2 3" key="1">
    <citation type="submission" date="2015-01" db="EMBL/GenBank/DDBJ databases">
        <title>Genome of Sphingomonas taxi strain 30a.</title>
        <authorList>
            <person name="Eevers N."/>
            <person name="Van Hamme J."/>
            <person name="Bottos E."/>
            <person name="Weyens N."/>
            <person name="Vangronsveld J."/>
        </authorList>
    </citation>
    <scope>NUCLEOTIDE SEQUENCE [LARGE SCALE GENOMIC DNA]</scope>
    <source>
        <strain evidence="2 3">30a</strain>
    </source>
</reference>
<dbReference type="AlphaFoldDB" id="A0A0D1MLS8"/>
<dbReference type="PANTHER" id="PTHR40590">
    <property type="entry name" value="CYTOPLASMIC PROTEIN-RELATED"/>
    <property type="match status" value="1"/>
</dbReference>
<organism evidence="2 3">
    <name type="scientific">Sphingomonas melonis</name>
    <dbReference type="NCBI Taxonomy" id="152682"/>
    <lineage>
        <taxon>Bacteria</taxon>
        <taxon>Pseudomonadati</taxon>
        <taxon>Pseudomonadota</taxon>
        <taxon>Alphaproteobacteria</taxon>
        <taxon>Sphingomonadales</taxon>
        <taxon>Sphingomonadaceae</taxon>
        <taxon>Sphingomonas</taxon>
    </lineage>
</organism>
<accession>A0A0D1MLS8</accession>
<comment type="caution">
    <text evidence="2">The sequence shown here is derived from an EMBL/GenBank/DDBJ whole genome shotgun (WGS) entry which is preliminary data.</text>
</comment>
<gene>
    <name evidence="2" type="ORF">SR41_07830</name>
</gene>
<dbReference type="InterPro" id="IPR047111">
    <property type="entry name" value="YbaP-like"/>
</dbReference>
<dbReference type="PATRIC" id="fig|1549858.7.peg.1999"/>
<name>A0A0D1MLS8_9SPHN</name>
<dbReference type="Pfam" id="PF01963">
    <property type="entry name" value="TraB_PrgY_gumN"/>
    <property type="match status" value="1"/>
</dbReference>
<feature type="chain" id="PRO_5002233679" evidence="1">
    <location>
        <begin position="23"/>
        <end position="303"/>
    </location>
</feature>
<dbReference type="CDD" id="cd14789">
    <property type="entry name" value="Tiki"/>
    <property type="match status" value="1"/>
</dbReference>
<dbReference type="PANTHER" id="PTHR40590:SF1">
    <property type="entry name" value="CYTOPLASMIC PROTEIN"/>
    <property type="match status" value="1"/>
</dbReference>
<evidence type="ECO:0000256" key="1">
    <source>
        <dbReference type="SAM" id="SignalP"/>
    </source>
</evidence>
<dbReference type="EMBL" id="JXTP01000030">
    <property type="protein sequence ID" value="KIU28436.1"/>
    <property type="molecule type" value="Genomic_DNA"/>
</dbReference>
<sequence length="303" mass="32539">MIRTLAAAVSAVALCLSLPACAQQPAQAPVRAANDADPALWVVKGKQTTVYLFGTIHVLKPGLTWFDEAVKSAFDKADEVKLEIVMPDPATMQGLVQATGVAPPGTPPLTQRLPEGKRAAFTKAVTDLGLPANALDRFKPWLAATQLSVAPLSKLGYDSANGPEEVITEAAKQAHKPLSGLETPQQQLGFFGSLSDKAQLQFLESTVDELPTLDKQMASMVDEWARGDPEALAREMNDELKSSPEVAKVLLVDRNRNWAQWIKQRMTKPGTVFIAVGAGHLAGPDSVQAQLAKLGLKAERVKY</sequence>